<accession>A0AA86QDK5</accession>
<keyword evidence="1" id="KW-0175">Coiled coil</keyword>
<dbReference type="EMBL" id="CAXDID020000115">
    <property type="protein sequence ID" value="CAL6030315.1"/>
    <property type="molecule type" value="Genomic_DNA"/>
</dbReference>
<dbReference type="AlphaFoldDB" id="A0AA86QDK5"/>
<feature type="coiled-coil region" evidence="1">
    <location>
        <begin position="284"/>
        <end position="311"/>
    </location>
</feature>
<keyword evidence="4" id="KW-1185">Reference proteome</keyword>
<reference evidence="3 4" key="2">
    <citation type="submission" date="2024-07" db="EMBL/GenBank/DDBJ databases">
        <authorList>
            <person name="Akdeniz Z."/>
        </authorList>
    </citation>
    <scope>NUCLEOTIDE SEQUENCE [LARGE SCALE GENOMIC DNA]</scope>
</reference>
<evidence type="ECO:0000256" key="1">
    <source>
        <dbReference type="SAM" id="Coils"/>
    </source>
</evidence>
<evidence type="ECO:0000313" key="2">
    <source>
        <dbReference type="EMBL" id="CAI9951079.1"/>
    </source>
</evidence>
<evidence type="ECO:0000313" key="4">
    <source>
        <dbReference type="Proteomes" id="UP001642409"/>
    </source>
</evidence>
<comment type="caution">
    <text evidence="2">The sequence shown here is derived from an EMBL/GenBank/DDBJ whole genome shotgun (WGS) entry which is preliminary data.</text>
</comment>
<organism evidence="2">
    <name type="scientific">Hexamita inflata</name>
    <dbReference type="NCBI Taxonomy" id="28002"/>
    <lineage>
        <taxon>Eukaryota</taxon>
        <taxon>Metamonada</taxon>
        <taxon>Diplomonadida</taxon>
        <taxon>Hexamitidae</taxon>
        <taxon>Hexamitinae</taxon>
        <taxon>Hexamita</taxon>
    </lineage>
</organism>
<dbReference type="Proteomes" id="UP001642409">
    <property type="component" value="Unassembled WGS sequence"/>
</dbReference>
<evidence type="ECO:0000313" key="3">
    <source>
        <dbReference type="EMBL" id="CAL6030315.1"/>
    </source>
</evidence>
<reference evidence="2" key="1">
    <citation type="submission" date="2023-06" db="EMBL/GenBank/DDBJ databases">
        <authorList>
            <person name="Kurt Z."/>
        </authorList>
    </citation>
    <scope>NUCLEOTIDE SEQUENCE</scope>
</reference>
<name>A0AA86QDK5_9EUKA</name>
<proteinExistence type="predicted"/>
<dbReference type="EMBL" id="CATOUU010000822">
    <property type="protein sequence ID" value="CAI9951079.1"/>
    <property type="molecule type" value="Genomic_DNA"/>
</dbReference>
<sequence>MKQFVDTTKLKVNRIYQGDNVIDLSTPSKILFTNDQGQKRFINPTTGDNDFKLDLTQLEGITIGEMTINKFWSNEMYAGGINIGLNLNDLIKKCQQFRIDINGINEWIQRHTDQILQLQNQFQVQYSLNQEVENTLADIESFIQNQQNINTKNQEDMTLVQQIITNLNTVNLKQTDDINLIQQILVNINEVNLQQTEKINKVKELNDEQQERLDIIGPCVHKINDDYVTHSEITGFASESAVTGLSISVGVLQTQCIAMDVGIAAAQSTATAAAATSTANSGLISTLQSQVAKLEGENAMLTSDITEVKAEQTTIKVDAAKVAADLKKFEIGQGITDGGLQGQITKLQTEKADKETTYTKLEVDAYFVAQIDTNTNVSNNLLQLGSSKANNTDVYTITETDNKLALKADKSYVDTGFNLYGNQLTTLKTRADNIEILNSTQASQITALQTKDNQFVDVINTILSVNSTQSTDITGLKTRCTNIETLNTSQSNALTSLSTDNANNKSNITSLQTDNATNKSNIATLQTDNTANKNSIASLLTDNTKQNQDILNLQTNDANQNQVLQIHTANFQDLDDRCKAIEEVDASQQSILDIHTGNFGAINQNFTDIWGRLDTIEAEDLAGRLNQIDENLGDTMTSTYFLLQENTSRKTDITTLQNDNATNKTNISTAQTNITSLTSRMNLQDLNNNTFGSNIYNLQQADIGINTKVSTLQTQMTDVIGVNDNQALRLNNLELFIQNYQTSGTGYDKIGNLVWCYGFVQITSGSSIYVNYAIKMTQVNSYKVTIIRDNGNGSGCDVTYTGWPELGRMKITHDFASTSGVDWLSWEVRGRWK</sequence>
<protein>
    <submittedName>
        <fullName evidence="2">Golgin subfamily B member 1-like</fullName>
    </submittedName>
    <submittedName>
        <fullName evidence="3">Golgin_subfamily B member 1-like</fullName>
    </submittedName>
</protein>
<gene>
    <name evidence="3" type="ORF">HINF_LOCUS33192</name>
    <name evidence="2" type="ORF">HINF_LOCUS38724</name>
</gene>